<feature type="transmembrane region" description="Helical" evidence="1">
    <location>
        <begin position="67"/>
        <end position="86"/>
    </location>
</feature>
<accession>A0ABD2J4U2</accession>
<gene>
    <name evidence="2" type="ORF">niasHS_011933</name>
</gene>
<keyword evidence="1" id="KW-1133">Transmembrane helix</keyword>
<organism evidence="2 3">
    <name type="scientific">Heterodera schachtii</name>
    <name type="common">Sugarbeet cyst nematode worm</name>
    <name type="synonym">Tylenchus schachtii</name>
    <dbReference type="NCBI Taxonomy" id="97005"/>
    <lineage>
        <taxon>Eukaryota</taxon>
        <taxon>Metazoa</taxon>
        <taxon>Ecdysozoa</taxon>
        <taxon>Nematoda</taxon>
        <taxon>Chromadorea</taxon>
        <taxon>Rhabditida</taxon>
        <taxon>Tylenchina</taxon>
        <taxon>Tylenchomorpha</taxon>
        <taxon>Tylenchoidea</taxon>
        <taxon>Heteroderidae</taxon>
        <taxon>Heteroderinae</taxon>
        <taxon>Heterodera</taxon>
    </lineage>
</organism>
<keyword evidence="3" id="KW-1185">Reference proteome</keyword>
<keyword evidence="1" id="KW-0812">Transmembrane</keyword>
<name>A0ABD2J4U2_HETSC</name>
<dbReference type="Gene3D" id="1.20.1070.10">
    <property type="entry name" value="Rhodopsin 7-helix transmembrane proteins"/>
    <property type="match status" value="1"/>
</dbReference>
<comment type="caution">
    <text evidence="2">The sequence shown here is derived from an EMBL/GenBank/DDBJ whole genome shotgun (WGS) entry which is preliminary data.</text>
</comment>
<evidence type="ECO:0000313" key="3">
    <source>
        <dbReference type="Proteomes" id="UP001620645"/>
    </source>
</evidence>
<protein>
    <submittedName>
        <fullName evidence="2">Uncharacterized protein</fullName>
    </submittedName>
</protein>
<dbReference type="AlphaFoldDB" id="A0ABD2J4U2"/>
<dbReference type="EMBL" id="JBICCN010000279">
    <property type="protein sequence ID" value="KAL3081108.1"/>
    <property type="molecule type" value="Genomic_DNA"/>
</dbReference>
<keyword evidence="1" id="KW-0472">Membrane</keyword>
<sequence length="89" mass="10121">MMCFVRIVLSPIVLSGFNVPMLLRTVVTQFQSYSLVSMRLHMVAMAANRAHAVLFPFHYAQKVTKKTVFIQCMLIHLMAIISVPFYSGK</sequence>
<dbReference type="Proteomes" id="UP001620645">
    <property type="component" value="Unassembled WGS sequence"/>
</dbReference>
<evidence type="ECO:0000256" key="1">
    <source>
        <dbReference type="SAM" id="Phobius"/>
    </source>
</evidence>
<proteinExistence type="predicted"/>
<evidence type="ECO:0000313" key="2">
    <source>
        <dbReference type="EMBL" id="KAL3081108.1"/>
    </source>
</evidence>
<reference evidence="2 3" key="1">
    <citation type="submission" date="2024-10" db="EMBL/GenBank/DDBJ databases">
        <authorList>
            <person name="Kim D."/>
        </authorList>
    </citation>
    <scope>NUCLEOTIDE SEQUENCE [LARGE SCALE GENOMIC DNA]</scope>
    <source>
        <strain evidence="2">Taebaek</strain>
    </source>
</reference>